<sequence length="1595" mass="177053">MKRLLPLLFFLTILTAQAQTKLSDKPDDFVSDVKAMLLAGKVENAEKLSADLDEVWNSGKLTSGQKKDVMDIAQHMYRKRMRSNPHFANYFSMLTAAVQKQNLPASQLNSLLQVTNKAVQQEETKQLEQFLSTASLYLNQNRLFQNSYYTLQATGGNFSFAYEGTSKAADNKAETADGWGTTSWDDEVNSNGELIEDDGWGTIAPVPTKEDKQKTAKKRVENLKRQFVPAQPKVSGPVLKLENVSLTFITPWDSASINHTSGQLMMASNMFVGEGGTFAWEVKSKPASAELSKYNFNTSFAGFKAPDVKVSYPEVLAAPVEGGLEWLSSKRKNGNYPYPKFTSFTSDAKLKNLGPSIAYTGGFSLTGNIIGSRPMDGSLSKLEVLNQGQRKFRTMARNYTFEDSLVLANRASVAIYQGQDSITHPAMQLRYAERENSLTLTKDKGPYARTPFFDTYHKLEITAERVFWNLNQPEIEFSILNTKTLIPVQLESTEYYSNNRYQQLVGIAPFHPLQILVGYGAKAKTSTFYATDVAKSTRLNETAVREAAAAMSQQSFLDYDPASGYIQLKPKAWHYVGASRDLKDYDHLVIKSVVPSGRNATLNLEDNKLTVRGVNKVAFNNDTASVYILPRREEIHILKNRDIEFDGQVFASSLAFKGSEFRFNYDEFAIDLTKLDTVALISNKRRSRKDEVSDQVLTGNSGKLSGKLYINKPNNKSGEKHFAEYPKFDAVAGAQVAFARPDVAGGSYDSTVYFDMPPFKLDSLSSGKGVVAFDGTFNSGGIFPPIKTKMQMMPDETLGFYYQPSAKGLPAYGGKGMVYDTIMMSSAGIQSRGTLKYLGATLKAKEYTYYKNGATVKGGTEVSITESNSGGAAFPVAKLTNFNMNWQPQADTMYLQTTQDPMKLYKEEYTFTGVAKLSPGGLYGSGVLDNPTANVTSPNLQFKQRGFSGNHAQMLVKSDVVGRPGIKAQDVAFTYDMTKGFVDFESEQKGAASLEFPKAQYKTSMSSARWDMNQQKVSLKADENGGKNWFFSQHPQQEGLKFMAASGEYNLKDNTLRAGGVPYIAVADVYIVPDSGKVAVAADATIRTLRNAKILADSVQQYHKLYAGNIDVLSRMAFKGDALHDYYNAAGDSIKLQFSDFVYGNPQQKKKPVYTYATSSIEEGKTFYIFPKILYRGNILMSAPNEHLNFDGDLKLNFTGNPADSDWFSYKKDTLDPSNVRIPIIKPKAADGTLLHTGLHVSAQGGTLYNTFVSKKQAEEDLDLFTVDGLLSYNNEKTEFKIGRKERAYEGAYEGNMLLYNEATNTVRFEGKLNLLKPMKNFKLEASGSGDANVDSSRYNLDTFLAFDLDMPTQALEAMAGNLRGNAAGAVSAIDNADEAILYKLGEFIGDREVRKYKEQAAVTYVELPKLSKKLQRSLILSDVDLRWSTKQNAWYSVGGISMASSLKDDINARMDGYLELKQDMYGDPVVNLYLQADPYTWYYFSYFENGLTLGSSDDKFNKAVRSKAKGSRGSTSSYGIYEGMPIEKNEFLNYFQATYLGGQEGFKAATQQVVNEPTGNFEEITEEDSGKGKKKKNKKAKQDPFEVEETGNNQ</sequence>
<dbReference type="OrthoDB" id="1465441at2"/>
<organism evidence="3 4">
    <name type="scientific">Pontibacter oryzae</name>
    <dbReference type="NCBI Taxonomy" id="2304593"/>
    <lineage>
        <taxon>Bacteria</taxon>
        <taxon>Pseudomonadati</taxon>
        <taxon>Bacteroidota</taxon>
        <taxon>Cytophagia</taxon>
        <taxon>Cytophagales</taxon>
        <taxon>Hymenobacteraceae</taxon>
        <taxon>Pontibacter</taxon>
    </lineage>
</organism>
<evidence type="ECO:0000313" key="3">
    <source>
        <dbReference type="EMBL" id="RIJ37241.1"/>
    </source>
</evidence>
<evidence type="ECO:0008006" key="5">
    <source>
        <dbReference type="Google" id="ProtNLM"/>
    </source>
</evidence>
<comment type="caution">
    <text evidence="3">The sequence shown here is derived from an EMBL/GenBank/DDBJ whole genome shotgun (WGS) entry which is preliminary data.</text>
</comment>
<protein>
    <recommendedName>
        <fullName evidence="5">Translocation/assembly module TamB</fullName>
    </recommendedName>
</protein>
<accession>A0A399S1W5</accession>
<reference evidence="4" key="1">
    <citation type="submission" date="2018-08" db="EMBL/GenBank/DDBJ databases">
        <title>Mucilaginibacter sp. MYSH2.</title>
        <authorList>
            <person name="Seo T."/>
        </authorList>
    </citation>
    <scope>NUCLEOTIDE SEQUENCE [LARGE SCALE GENOMIC DNA]</scope>
    <source>
        <strain evidence="4">KIRAN</strain>
    </source>
</reference>
<evidence type="ECO:0000256" key="2">
    <source>
        <dbReference type="SAM" id="SignalP"/>
    </source>
</evidence>
<gene>
    <name evidence="3" type="ORF">D1627_08845</name>
</gene>
<name>A0A399S1W5_9BACT</name>
<feature type="signal peptide" evidence="2">
    <location>
        <begin position="1"/>
        <end position="18"/>
    </location>
</feature>
<dbReference type="RefSeq" id="WP_119431899.1">
    <property type="nucleotide sequence ID" value="NZ_QWGE01000003.1"/>
</dbReference>
<feature type="region of interest" description="Disordered" evidence="1">
    <location>
        <begin position="1554"/>
        <end position="1595"/>
    </location>
</feature>
<dbReference type="Proteomes" id="UP000266005">
    <property type="component" value="Unassembled WGS sequence"/>
</dbReference>
<keyword evidence="4" id="KW-1185">Reference proteome</keyword>
<evidence type="ECO:0000313" key="4">
    <source>
        <dbReference type="Proteomes" id="UP000266005"/>
    </source>
</evidence>
<evidence type="ECO:0000256" key="1">
    <source>
        <dbReference type="SAM" id="MobiDB-lite"/>
    </source>
</evidence>
<feature type="chain" id="PRO_5017469301" description="Translocation/assembly module TamB" evidence="2">
    <location>
        <begin position="19"/>
        <end position="1595"/>
    </location>
</feature>
<dbReference type="EMBL" id="QWGE01000003">
    <property type="protein sequence ID" value="RIJ37241.1"/>
    <property type="molecule type" value="Genomic_DNA"/>
</dbReference>
<feature type="compositionally biased region" description="Acidic residues" evidence="1">
    <location>
        <begin position="1586"/>
        <end position="1595"/>
    </location>
</feature>
<proteinExistence type="predicted"/>
<keyword evidence="2" id="KW-0732">Signal</keyword>